<sequence length="203" mass="22671">MLQAGEWAYTEKLKEHFMSPKNIMQGENTDEFDGVGMEGNLQCGDQMMVVIKVDRDTEVITDCQWKTYGCASAIASTSILSEMVKGKTLDQAFHISPKEVAQELGGLPDNKIHCSVLGDKALRAAINNYYVRNGMDDKVKQEQAKTICQCMSITDHDIEEAVLEGARTYFELQEHTKLGTVCGQCKDEAEVLLEKFKHIHFGA</sequence>
<keyword evidence="3" id="KW-0411">Iron-sulfur</keyword>
<evidence type="ECO:0000313" key="7">
    <source>
        <dbReference type="Proteomes" id="UP000053937"/>
    </source>
</evidence>
<dbReference type="Proteomes" id="UP000053937">
    <property type="component" value="Unassembled WGS sequence"/>
</dbReference>
<comment type="caution">
    <text evidence="6">The sequence shown here is derived from an EMBL/GenBank/DDBJ whole genome shotgun (WGS) entry which is preliminary data.</text>
</comment>
<dbReference type="AlphaFoldDB" id="A0A124GAR9"/>
<keyword evidence="2" id="KW-0408">Iron</keyword>
<name>A0A124GAR9_CHLLI</name>
<dbReference type="InterPro" id="IPR002871">
    <property type="entry name" value="NIF_FeS_clus_asmbl_NifU_N"/>
</dbReference>
<accession>A0A124GAR9</accession>
<gene>
    <name evidence="6" type="ORF">ASB62_00685</name>
</gene>
<dbReference type="GO" id="GO:0005506">
    <property type="term" value="F:iron ion binding"/>
    <property type="evidence" value="ECO:0007669"/>
    <property type="project" value="InterPro"/>
</dbReference>
<dbReference type="EMBL" id="LMBR01000003">
    <property type="protein sequence ID" value="KUL33100.1"/>
    <property type="molecule type" value="Genomic_DNA"/>
</dbReference>
<keyword evidence="1" id="KW-0479">Metal-binding</keyword>
<feature type="domain" description="BFD-like [2Fe-2S]-binding" evidence="5">
    <location>
        <begin position="147"/>
        <end position="194"/>
    </location>
</feature>
<dbReference type="RefSeq" id="WP_012467066.1">
    <property type="nucleotide sequence ID" value="NZ_JAAXUX010000003.1"/>
</dbReference>
<dbReference type="Gene3D" id="3.90.1010.10">
    <property type="match status" value="1"/>
</dbReference>
<evidence type="ECO:0000256" key="3">
    <source>
        <dbReference type="ARBA" id="ARBA00023014"/>
    </source>
</evidence>
<feature type="domain" description="NIF system FeS cluster assembly NifU N-terminal" evidence="4">
    <location>
        <begin position="8"/>
        <end position="133"/>
    </location>
</feature>
<dbReference type="InterPro" id="IPR041854">
    <property type="entry name" value="BFD-like_2Fe2S-bd_dom_sf"/>
</dbReference>
<dbReference type="GO" id="GO:0051536">
    <property type="term" value="F:iron-sulfur cluster binding"/>
    <property type="evidence" value="ECO:0007669"/>
    <property type="project" value="UniProtKB-KW"/>
</dbReference>
<keyword evidence="7" id="KW-1185">Reference proteome</keyword>
<reference evidence="6 7" key="1">
    <citation type="submission" date="2015-10" db="EMBL/GenBank/DDBJ databases">
        <title>Draft Genome Sequence of Chlorobium limicola strain Frasassi Growing under Artificial Lighting in the Frasassi Cave System.</title>
        <authorList>
            <person name="Mansor M."/>
            <person name="Macalady J."/>
        </authorList>
    </citation>
    <scope>NUCLEOTIDE SEQUENCE [LARGE SCALE GENOMIC DNA]</scope>
    <source>
        <strain evidence="6 7">Frasassi</strain>
    </source>
</reference>
<dbReference type="Pfam" id="PF04324">
    <property type="entry name" value="Fer2_BFD"/>
    <property type="match status" value="1"/>
</dbReference>
<dbReference type="InterPro" id="IPR007419">
    <property type="entry name" value="BFD-like_2Fe2S-bd_dom"/>
</dbReference>
<dbReference type="OMA" id="MWEYTDK"/>
<evidence type="ECO:0000259" key="4">
    <source>
        <dbReference type="Pfam" id="PF01592"/>
    </source>
</evidence>
<dbReference type="OrthoDB" id="9804157at2"/>
<evidence type="ECO:0000256" key="1">
    <source>
        <dbReference type="ARBA" id="ARBA00022723"/>
    </source>
</evidence>
<dbReference type="Gene3D" id="1.10.10.1100">
    <property type="entry name" value="BFD-like [2Fe-2S]-binding domain"/>
    <property type="match status" value="1"/>
</dbReference>
<dbReference type="Pfam" id="PF01592">
    <property type="entry name" value="NifU_N"/>
    <property type="match status" value="1"/>
</dbReference>
<dbReference type="SUPFAM" id="SSF82649">
    <property type="entry name" value="SufE/NifU"/>
    <property type="match status" value="1"/>
</dbReference>
<dbReference type="PANTHER" id="PTHR10093">
    <property type="entry name" value="IRON-SULFUR CLUSTER ASSEMBLY ENZYME NIFU HOMOLOG"/>
    <property type="match status" value="1"/>
</dbReference>
<organism evidence="6 7">
    <name type="scientific">Chlorobium limicola</name>
    <dbReference type="NCBI Taxonomy" id="1092"/>
    <lineage>
        <taxon>Bacteria</taxon>
        <taxon>Pseudomonadati</taxon>
        <taxon>Chlorobiota</taxon>
        <taxon>Chlorobiia</taxon>
        <taxon>Chlorobiales</taxon>
        <taxon>Chlorobiaceae</taxon>
        <taxon>Chlorobium/Pelodictyon group</taxon>
        <taxon>Chlorobium</taxon>
    </lineage>
</organism>
<dbReference type="CDD" id="cd06664">
    <property type="entry name" value="IscU_like"/>
    <property type="match status" value="1"/>
</dbReference>
<proteinExistence type="predicted"/>
<evidence type="ECO:0000259" key="5">
    <source>
        <dbReference type="Pfam" id="PF04324"/>
    </source>
</evidence>
<protein>
    <submittedName>
        <fullName evidence="6">Nitrogen fixation protein NifU</fullName>
    </submittedName>
</protein>
<evidence type="ECO:0000256" key="2">
    <source>
        <dbReference type="ARBA" id="ARBA00023004"/>
    </source>
</evidence>
<dbReference type="GO" id="GO:0016226">
    <property type="term" value="P:iron-sulfur cluster assembly"/>
    <property type="evidence" value="ECO:0007669"/>
    <property type="project" value="InterPro"/>
</dbReference>
<evidence type="ECO:0000313" key="6">
    <source>
        <dbReference type="EMBL" id="KUL33100.1"/>
    </source>
</evidence>